<proteinExistence type="predicted"/>
<dbReference type="Proteomes" id="UP000759537">
    <property type="component" value="Unassembled WGS sequence"/>
</dbReference>
<dbReference type="GO" id="GO:0003677">
    <property type="term" value="F:DNA binding"/>
    <property type="evidence" value="ECO:0007669"/>
    <property type="project" value="InterPro"/>
</dbReference>
<dbReference type="PROSITE" id="PS00463">
    <property type="entry name" value="ZN2_CY6_FUNGAL_1"/>
    <property type="match status" value="1"/>
</dbReference>
<dbReference type="GO" id="GO:0006351">
    <property type="term" value="P:DNA-templated transcription"/>
    <property type="evidence" value="ECO:0007669"/>
    <property type="project" value="InterPro"/>
</dbReference>
<keyword evidence="4" id="KW-0175">Coiled coil</keyword>
<accession>A0A9P5MNR5</accession>
<dbReference type="InterPro" id="IPR007219">
    <property type="entry name" value="XnlR_reg_dom"/>
</dbReference>
<dbReference type="OrthoDB" id="424974at2759"/>
<dbReference type="InterPro" id="IPR017896">
    <property type="entry name" value="4Fe4S_Fe-S-bd"/>
</dbReference>
<dbReference type="SMART" id="SM00906">
    <property type="entry name" value="Fungal_trans"/>
    <property type="match status" value="1"/>
</dbReference>
<gene>
    <name evidence="8" type="ORF">DFH94DRAFT_777017</name>
</gene>
<protein>
    <submittedName>
        <fullName evidence="8">Fungal-specific transcription factor domain-containing protein</fullName>
    </submittedName>
</protein>
<feature type="compositionally biased region" description="Polar residues" evidence="5">
    <location>
        <begin position="187"/>
        <end position="204"/>
    </location>
</feature>
<dbReference type="PROSITE" id="PS50048">
    <property type="entry name" value="ZN2_CY6_FUNGAL_2"/>
    <property type="match status" value="1"/>
</dbReference>
<feature type="compositionally biased region" description="Basic residues" evidence="5">
    <location>
        <begin position="774"/>
        <end position="801"/>
    </location>
</feature>
<organism evidence="8 9">
    <name type="scientific">Russula ochroleuca</name>
    <dbReference type="NCBI Taxonomy" id="152965"/>
    <lineage>
        <taxon>Eukaryota</taxon>
        <taxon>Fungi</taxon>
        <taxon>Dikarya</taxon>
        <taxon>Basidiomycota</taxon>
        <taxon>Agaricomycotina</taxon>
        <taxon>Agaricomycetes</taxon>
        <taxon>Russulales</taxon>
        <taxon>Russulaceae</taxon>
        <taxon>Russula</taxon>
    </lineage>
</organism>
<feature type="domain" description="4Fe-4S ferredoxin-type" evidence="7">
    <location>
        <begin position="50"/>
        <end position="82"/>
    </location>
</feature>
<feature type="region of interest" description="Disordered" evidence="5">
    <location>
        <begin position="832"/>
        <end position="888"/>
    </location>
</feature>
<dbReference type="PANTHER" id="PTHR31001">
    <property type="entry name" value="UNCHARACTERIZED TRANSCRIPTIONAL REGULATORY PROTEIN"/>
    <property type="match status" value="1"/>
</dbReference>
<evidence type="ECO:0000313" key="9">
    <source>
        <dbReference type="Proteomes" id="UP000759537"/>
    </source>
</evidence>
<dbReference type="GO" id="GO:0008270">
    <property type="term" value="F:zinc ion binding"/>
    <property type="evidence" value="ECO:0007669"/>
    <property type="project" value="InterPro"/>
</dbReference>
<reference evidence="8" key="2">
    <citation type="journal article" date="2020" name="Nat. Commun.">
        <title>Large-scale genome sequencing of mycorrhizal fungi provides insights into the early evolution of symbiotic traits.</title>
        <authorList>
            <person name="Miyauchi S."/>
            <person name="Kiss E."/>
            <person name="Kuo A."/>
            <person name="Drula E."/>
            <person name="Kohler A."/>
            <person name="Sanchez-Garcia M."/>
            <person name="Morin E."/>
            <person name="Andreopoulos B."/>
            <person name="Barry K.W."/>
            <person name="Bonito G."/>
            <person name="Buee M."/>
            <person name="Carver A."/>
            <person name="Chen C."/>
            <person name="Cichocki N."/>
            <person name="Clum A."/>
            <person name="Culley D."/>
            <person name="Crous P.W."/>
            <person name="Fauchery L."/>
            <person name="Girlanda M."/>
            <person name="Hayes R.D."/>
            <person name="Keri Z."/>
            <person name="LaButti K."/>
            <person name="Lipzen A."/>
            <person name="Lombard V."/>
            <person name="Magnuson J."/>
            <person name="Maillard F."/>
            <person name="Murat C."/>
            <person name="Nolan M."/>
            <person name="Ohm R.A."/>
            <person name="Pangilinan J."/>
            <person name="Pereira M.F."/>
            <person name="Perotto S."/>
            <person name="Peter M."/>
            <person name="Pfister S."/>
            <person name="Riley R."/>
            <person name="Sitrit Y."/>
            <person name="Stielow J.B."/>
            <person name="Szollosi G."/>
            <person name="Zifcakova L."/>
            <person name="Stursova M."/>
            <person name="Spatafora J.W."/>
            <person name="Tedersoo L."/>
            <person name="Vaario L.M."/>
            <person name="Yamada A."/>
            <person name="Yan M."/>
            <person name="Wang P."/>
            <person name="Xu J."/>
            <person name="Bruns T."/>
            <person name="Baldrian P."/>
            <person name="Vilgalys R."/>
            <person name="Dunand C."/>
            <person name="Henrissat B."/>
            <person name="Grigoriev I.V."/>
            <person name="Hibbett D."/>
            <person name="Nagy L.G."/>
            <person name="Martin F.M."/>
        </authorList>
    </citation>
    <scope>NUCLEOTIDE SEQUENCE</scope>
    <source>
        <strain evidence="8">Prilba</strain>
    </source>
</reference>
<evidence type="ECO:0000256" key="3">
    <source>
        <dbReference type="ARBA" id="ARBA00023242"/>
    </source>
</evidence>
<evidence type="ECO:0000256" key="4">
    <source>
        <dbReference type="SAM" id="Coils"/>
    </source>
</evidence>
<dbReference type="InterPro" id="IPR050613">
    <property type="entry name" value="Sec_Metabolite_Reg"/>
</dbReference>
<dbReference type="Pfam" id="PF04082">
    <property type="entry name" value="Fungal_trans"/>
    <property type="match status" value="1"/>
</dbReference>
<reference evidence="8" key="1">
    <citation type="submission" date="2019-10" db="EMBL/GenBank/DDBJ databases">
        <authorList>
            <consortium name="DOE Joint Genome Institute"/>
            <person name="Kuo A."/>
            <person name="Miyauchi S."/>
            <person name="Kiss E."/>
            <person name="Drula E."/>
            <person name="Kohler A."/>
            <person name="Sanchez-Garcia M."/>
            <person name="Andreopoulos B."/>
            <person name="Barry K.W."/>
            <person name="Bonito G."/>
            <person name="Buee M."/>
            <person name="Carver A."/>
            <person name="Chen C."/>
            <person name="Cichocki N."/>
            <person name="Clum A."/>
            <person name="Culley D."/>
            <person name="Crous P.W."/>
            <person name="Fauchery L."/>
            <person name="Girlanda M."/>
            <person name="Hayes R."/>
            <person name="Keri Z."/>
            <person name="LaButti K."/>
            <person name="Lipzen A."/>
            <person name="Lombard V."/>
            <person name="Magnuson J."/>
            <person name="Maillard F."/>
            <person name="Morin E."/>
            <person name="Murat C."/>
            <person name="Nolan M."/>
            <person name="Ohm R."/>
            <person name="Pangilinan J."/>
            <person name="Pereira M."/>
            <person name="Perotto S."/>
            <person name="Peter M."/>
            <person name="Riley R."/>
            <person name="Sitrit Y."/>
            <person name="Stielow B."/>
            <person name="Szollosi G."/>
            <person name="Zifcakova L."/>
            <person name="Stursova M."/>
            <person name="Spatafora J.W."/>
            <person name="Tedersoo L."/>
            <person name="Vaario L.-M."/>
            <person name="Yamada A."/>
            <person name="Yan M."/>
            <person name="Wang P."/>
            <person name="Xu J."/>
            <person name="Bruns T."/>
            <person name="Baldrian P."/>
            <person name="Vilgalys R."/>
            <person name="Henrissat B."/>
            <person name="Grigoriev I.V."/>
            <person name="Hibbett D."/>
            <person name="Nagy L.G."/>
            <person name="Martin F.M."/>
        </authorList>
    </citation>
    <scope>NUCLEOTIDE SEQUENCE</scope>
    <source>
        <strain evidence="8">Prilba</strain>
    </source>
</reference>
<dbReference type="Gene3D" id="4.10.240.10">
    <property type="entry name" value="Zn(2)-C6 fungal-type DNA-binding domain"/>
    <property type="match status" value="1"/>
</dbReference>
<feature type="compositionally biased region" description="Low complexity" evidence="5">
    <location>
        <begin position="848"/>
        <end position="864"/>
    </location>
</feature>
<dbReference type="AlphaFoldDB" id="A0A9P5MNR5"/>
<keyword evidence="9" id="KW-1185">Reference proteome</keyword>
<keyword evidence="2" id="KW-0479">Metal-binding</keyword>
<feature type="domain" description="Zn(2)-C6 fungal-type" evidence="6">
    <location>
        <begin position="43"/>
        <end position="72"/>
    </location>
</feature>
<dbReference type="EMBL" id="WHVB01000033">
    <property type="protein sequence ID" value="KAF8468090.1"/>
    <property type="molecule type" value="Genomic_DNA"/>
</dbReference>
<evidence type="ECO:0000256" key="5">
    <source>
        <dbReference type="SAM" id="MobiDB-lite"/>
    </source>
</evidence>
<feature type="compositionally biased region" description="Pro residues" evidence="5">
    <location>
        <begin position="757"/>
        <end position="771"/>
    </location>
</feature>
<dbReference type="Pfam" id="PF00172">
    <property type="entry name" value="Zn_clus"/>
    <property type="match status" value="1"/>
</dbReference>
<dbReference type="GO" id="GO:0005634">
    <property type="term" value="C:nucleus"/>
    <property type="evidence" value="ECO:0007669"/>
    <property type="project" value="UniProtKB-SubCell"/>
</dbReference>
<dbReference type="GO" id="GO:0000981">
    <property type="term" value="F:DNA-binding transcription factor activity, RNA polymerase II-specific"/>
    <property type="evidence" value="ECO:0007669"/>
    <property type="project" value="InterPro"/>
</dbReference>
<name>A0A9P5MNR5_9AGAM</name>
<evidence type="ECO:0000256" key="2">
    <source>
        <dbReference type="ARBA" id="ARBA00022723"/>
    </source>
</evidence>
<feature type="region of interest" description="Disordered" evidence="5">
    <location>
        <begin position="751"/>
        <end position="806"/>
    </location>
</feature>
<comment type="subcellular location">
    <subcellularLocation>
        <location evidence="1">Nucleus</location>
    </subcellularLocation>
</comment>
<dbReference type="SMART" id="SM00066">
    <property type="entry name" value="GAL4"/>
    <property type="match status" value="1"/>
</dbReference>
<dbReference type="SUPFAM" id="SSF57701">
    <property type="entry name" value="Zn2/Cys6 DNA-binding domain"/>
    <property type="match status" value="1"/>
</dbReference>
<keyword evidence="3" id="KW-0539">Nucleus</keyword>
<evidence type="ECO:0000259" key="7">
    <source>
        <dbReference type="PROSITE" id="PS51379"/>
    </source>
</evidence>
<dbReference type="CDD" id="cd12148">
    <property type="entry name" value="fungal_TF_MHR"/>
    <property type="match status" value="1"/>
</dbReference>
<evidence type="ECO:0000313" key="8">
    <source>
        <dbReference type="EMBL" id="KAF8468090.1"/>
    </source>
</evidence>
<dbReference type="InterPro" id="IPR001138">
    <property type="entry name" value="Zn2Cys6_DnaBD"/>
</dbReference>
<dbReference type="PANTHER" id="PTHR31001:SF56">
    <property type="entry name" value="ZN(2)-C6 FUNGAL-TYPE DOMAIN-CONTAINING PROTEIN"/>
    <property type="match status" value="1"/>
</dbReference>
<feature type="region of interest" description="Disordered" evidence="5">
    <location>
        <begin position="181"/>
        <end position="207"/>
    </location>
</feature>
<dbReference type="PROSITE" id="PS51379">
    <property type="entry name" value="4FE4S_FER_2"/>
    <property type="match status" value="1"/>
</dbReference>
<feature type="region of interest" description="Disordered" evidence="5">
    <location>
        <begin position="702"/>
        <end position="736"/>
    </location>
</feature>
<dbReference type="CDD" id="cd00067">
    <property type="entry name" value="GAL4"/>
    <property type="match status" value="1"/>
</dbReference>
<comment type="caution">
    <text evidence="8">The sequence shown here is derived from an EMBL/GenBank/DDBJ whole genome shotgun (WGS) entry which is preliminary data.</text>
</comment>
<dbReference type="InterPro" id="IPR036864">
    <property type="entry name" value="Zn2-C6_fun-type_DNA-bd_sf"/>
</dbReference>
<sequence>MPPDPSKHHSDRRRINRDPIAAVRQDGMYSREIEMKRNRGEISCAECRRLKIKCDKQIPCQSCQRRGCASLCPNGSLATGQGTRFVIAATEHLHRRISRMTDRIRQLEDALALLQASISKDPHPLLSENAIIVDVEDVGDKLHEGEDDGTGEVATALGTLTVSDHGFSRFFGSTGGSDLLLLDPEESTGSPSQKTETSDSSRGSNLPPELQRFSYAFPFTPMGPVKDIIELIRSYLPPWELASAMADSYLECATWIFRSVTRHQLVNEMLPSIYRRLPYPSEEYNGPHDLALLFSIFALGRVLDVSLPTRAAEIDGEHYNQLALAALCLQPVLEKPSLVTIQTLHIVSIYHAMLGNDISGESSMEFTWSLVNLAAHLAQTIGLHRDPAQWEKDPKIVQRRRMVFWDLFIADGWHALSTGRPPTFNRDFIDCKFPQENDVPTTLEPGDKSSLSSWGFLFAHEVMADIIARTLTATPPRYSIIKELDRKIHEFSVSPETVDLVRGGPGVDPLSVPLPASMMAFLLATLHDVIALFLHRNFFVQALVEDPDDPMRSQYAPSFMATIRASKNLLQKVKEQLSIQRVMVCRFWTTWTYTFSATVVFAFIVTRCPRSSLANDAMTELEKGCSLVEEAAKENRRAAKALVILNRMRVKARRALELARNIHPLDLPRPVDGVALGMGIVKQEEIDDEFAVFAGRTKVFRPGATSSPVGQLAPPMMTTNSSSSGGGQSPAEAHVEHGQVGEWLARQEPYVGYDPHYNPPIEPPPHPPLPPLHQQHHQQHQQHPQHHQHHQHLQQHQHQHHQYQQQYTTYAPEQPQYTLEATHPVPQYLTTSYPYSQQSLPPPPQPPHSSLSSSSTATTSTLSHHGSHVPLPPPHHLQQLQRQQQHEDLAELRSYAAAALAAPQTELSELGLAANGSRVNETWMSFMHQHSSLLDGAGGRHL</sequence>
<evidence type="ECO:0000259" key="6">
    <source>
        <dbReference type="PROSITE" id="PS50048"/>
    </source>
</evidence>
<evidence type="ECO:0000256" key="1">
    <source>
        <dbReference type="ARBA" id="ARBA00004123"/>
    </source>
</evidence>
<feature type="coiled-coil region" evidence="4">
    <location>
        <begin position="90"/>
        <end position="117"/>
    </location>
</feature>